<dbReference type="Proteomes" id="UP000033987">
    <property type="component" value="Unassembled WGS sequence"/>
</dbReference>
<dbReference type="EMBL" id="JJPN01000078">
    <property type="protein sequence ID" value="KKG72245.1"/>
    <property type="molecule type" value="Genomic_DNA"/>
</dbReference>
<dbReference type="EMBL" id="JJPW01000070">
    <property type="protein sequence ID" value="KKG99391.1"/>
    <property type="molecule type" value="Genomic_DNA"/>
</dbReference>
<evidence type="ECO:0000313" key="30">
    <source>
        <dbReference type="EMBL" id="KKH54471.1"/>
    </source>
</evidence>
<dbReference type="Proteomes" id="UP000034151">
    <property type="component" value="Unassembled WGS sequence"/>
</dbReference>
<dbReference type="EMBL" id="JJPJ01000162">
    <property type="protein sequence ID" value="KKG56879.1"/>
    <property type="molecule type" value="Genomic_DNA"/>
</dbReference>
<dbReference type="EMBL" id="JJQF01000098">
    <property type="protein sequence ID" value="KKH29358.1"/>
    <property type="molecule type" value="Genomic_DNA"/>
</dbReference>
<sequence length="66" mass="7972">MNLENDIPLQKEHTTEKSQLLNKKQHQYKTAQRELFFAKIRLPQVNCLVDVDRQFCYLKELTVTFF</sequence>
<organism evidence="4 56">
    <name type="scientific">Methanosarcina mazei</name>
    <name type="common">Methanosarcina frisia</name>
    <dbReference type="NCBI Taxonomy" id="2209"/>
    <lineage>
        <taxon>Archaea</taxon>
        <taxon>Methanobacteriati</taxon>
        <taxon>Methanobacteriota</taxon>
        <taxon>Stenosarchaea group</taxon>
        <taxon>Methanomicrobia</taxon>
        <taxon>Methanosarcinales</taxon>
        <taxon>Methanosarcinaceae</taxon>
        <taxon>Methanosarcina</taxon>
    </lineage>
</organism>
<dbReference type="EMBL" id="JJPL01000034">
    <property type="protein sequence ID" value="KKG67212.1"/>
    <property type="molecule type" value="Genomic_DNA"/>
</dbReference>
<evidence type="ECO:0000313" key="9">
    <source>
        <dbReference type="EMBL" id="KKG56879.1"/>
    </source>
</evidence>
<dbReference type="Proteomes" id="UP000034733">
    <property type="component" value="Unassembled WGS sequence"/>
</dbReference>
<evidence type="ECO:0000313" key="58">
    <source>
        <dbReference type="Proteomes" id="UP000034733"/>
    </source>
</evidence>
<dbReference type="EMBL" id="JJQQ01000149">
    <property type="protein sequence ID" value="KKH64432.1"/>
    <property type="molecule type" value="Genomic_DNA"/>
</dbReference>
<evidence type="ECO:0000313" key="51">
    <source>
        <dbReference type="Proteomes" id="UP000034424"/>
    </source>
</evidence>
<evidence type="ECO:0000313" key="34">
    <source>
        <dbReference type="Proteomes" id="UP000033878"/>
    </source>
</evidence>
<evidence type="ECO:0000313" key="39">
    <source>
        <dbReference type="Proteomes" id="UP000034064"/>
    </source>
</evidence>
<dbReference type="EMBL" id="JJOU01000173">
    <property type="protein sequence ID" value="KKG10643.1"/>
    <property type="molecule type" value="Genomic_DNA"/>
</dbReference>
<evidence type="ECO:0000313" key="55">
    <source>
        <dbReference type="Proteomes" id="UP000034577"/>
    </source>
</evidence>
<dbReference type="Proteomes" id="UP000034409">
    <property type="component" value="Unassembled WGS sequence"/>
</dbReference>
<reference evidence="33 34" key="1">
    <citation type="journal article" date="2015" name="ISME J.">
        <title>Genomic and phenotypic differentiation among Methanosarcina mazei populations from Columbia River sediment.</title>
        <authorList>
            <person name="Youngblut N.D."/>
            <person name="Wirth J.S."/>
            <person name="Henriksen J.R."/>
            <person name="Smith M."/>
            <person name="Simon H."/>
            <person name="Metcalf W.W."/>
            <person name="Whitaker R.J."/>
        </authorList>
    </citation>
    <scope>NUCLEOTIDE SEQUENCE [LARGE SCALE GENOMIC DNA]</scope>
    <source>
        <strain evidence="25 39">1.F.A.1A.3</strain>
        <strain evidence="24 58">1.F.A.1B.3</strain>
        <strain evidence="26 37">1.F.A.1B.4</strain>
        <strain evidence="28 60">1.F.M.0.5</strain>
        <strain evidence="27 48">1.H.A.0.1</strain>
        <strain evidence="29 57">1.H.A.1A.4</strain>
        <strain evidence="30 46">1.H.A.2.1</strain>
        <strain evidence="31 52">1.H.A.2.6</strain>
        <strain evidence="32 36">1.H.M.0.1</strain>
        <strain evidence="2 38">2.F.T.2.6</strain>
        <strain evidence="3 34">3.F.A.1A.3</strain>
        <strain evidence="5 55">3.F.A.2.12</strain>
        <strain evidence="4 56">3.F.A.2.3</strain>
        <strain evidence="6 41">3.F.A.2.5</strain>
        <strain evidence="8 43">3.F.A.2.6</strain>
        <strain evidence="7 44">3.F.A.2.7</strain>
        <strain evidence="10 42">3.F.T.1A.1</strain>
        <strain evidence="9 47">3.F.T.1A.2</strain>
        <strain evidence="11 54">3.F.T.1A.4</strain>
        <strain evidence="12 51">3.F.T.2.1</strain>
        <strain evidence="14">3.H.A.1A.1</strain>
        <strain evidence="13 40">3.H.A.1A.2</strain>
        <strain evidence="16 35">3.H.A.2.5</strain>
        <strain evidence="15 62">3.H.A.2.6</strain>
        <strain evidence="17 50">3.H.A.2.8</strain>
        <strain evidence="19 53">3.H.M.1B.1</strain>
        <strain evidence="20 33">3.H.M.1B.2</strain>
        <strain evidence="18 45">3.H.M.1B.5</strain>
        <strain evidence="21 49">3.H.M.2.7</strain>
        <strain evidence="22 59">3.H.T.1A.1</strain>
        <strain evidence="23 61">3.H.T.1A.2</strain>
    </source>
</reference>
<dbReference type="Proteomes" id="UP000034424">
    <property type="component" value="Unassembled WGS sequence"/>
</dbReference>
<dbReference type="Proteomes" id="UP000034667">
    <property type="component" value="Unassembled WGS sequence"/>
</dbReference>
<evidence type="ECO:0000313" key="12">
    <source>
        <dbReference type="EMBL" id="KKG67212.1"/>
    </source>
</evidence>
<gene>
    <name evidence="10" type="ORF">DU33_19615</name>
    <name evidence="2" type="ORF">DU34_18225</name>
    <name evidence="5" type="ORF">DU35_17770</name>
    <name evidence="7" type="ORF">DU36_00665</name>
    <name evidence="27" type="ORF">DU37_10770</name>
    <name evidence="8" type="ORF">DU38_18545</name>
    <name evidence="6" type="ORF">DU39_02295</name>
    <name evidence="4" type="ORF">DU41_19450</name>
    <name evidence="21" type="ORF">DU42_00155</name>
    <name evidence="14" type="ORF">DU43_15660</name>
    <name evidence="25" type="ORF">DU44_04605</name>
    <name evidence="11" type="ORF">DU45_20180</name>
    <name evidence="13" type="ORF">DU46_18350</name>
    <name evidence="24" type="ORF">DU48_14675</name>
    <name evidence="3" type="ORF">DU49_19075</name>
    <name evidence="22" type="ORF">DU51_00835</name>
    <name evidence="18" type="ORF">DU56_04820</name>
    <name evidence="15" type="ORF">DU57_02470</name>
    <name evidence="17" type="ORF">DU59_06615</name>
    <name evidence="28" type="ORF">DU60_18855</name>
    <name evidence="16" type="ORF">DU61_13340</name>
    <name evidence="23" type="ORF">DU62_08155</name>
    <name evidence="9" type="ORF">DU64_05180</name>
    <name evidence="26" type="ORF">DU65_20050</name>
    <name evidence="19" type="ORF">DU66_09495</name>
    <name evidence="12" type="ORF">DU67_19930</name>
    <name evidence="20" type="ORF">DU68_01585</name>
    <name evidence="29" type="ORF">DU71_15490</name>
    <name evidence="30" type="ORF">DU72_02020</name>
    <name evidence="31" type="ORF">DU74_15455</name>
    <name evidence="32" type="ORF">DU87_16655</name>
</gene>
<dbReference type="Proteomes" id="UP000034279">
    <property type="component" value="Unassembled WGS sequence"/>
</dbReference>
<dbReference type="Proteomes" id="UP000034950">
    <property type="component" value="Unassembled WGS sequence"/>
</dbReference>
<evidence type="ECO:0000313" key="48">
    <source>
        <dbReference type="Proteomes" id="UP000034338"/>
    </source>
</evidence>
<dbReference type="Proteomes" id="UP000034047">
    <property type="component" value="Unassembled WGS sequence"/>
</dbReference>
<evidence type="ECO:0000313" key="56">
    <source>
        <dbReference type="Proteomes" id="UP000034667"/>
    </source>
</evidence>
<dbReference type="EMBL" id="JJPR01000092">
    <property type="protein sequence ID" value="KKG86193.1"/>
    <property type="molecule type" value="Genomic_DNA"/>
</dbReference>
<evidence type="ECO:0000313" key="42">
    <source>
        <dbReference type="Proteomes" id="UP000034188"/>
    </source>
</evidence>
<dbReference type="Proteomes" id="UP000034243">
    <property type="component" value="Unassembled WGS sequence"/>
</dbReference>
<dbReference type="EMBL" id="JJPU01000046">
    <property type="protein sequence ID" value="KKH00384.1"/>
    <property type="molecule type" value="Genomic_DNA"/>
</dbReference>
<dbReference type="Proteomes" id="UP000034074">
    <property type="component" value="Unassembled WGS sequence"/>
</dbReference>
<dbReference type="EMBL" id="JJPD01000075">
    <property type="protein sequence ID" value="KKG42500.1"/>
    <property type="molecule type" value="Genomic_DNA"/>
</dbReference>
<evidence type="ECO:0000313" key="47">
    <source>
        <dbReference type="Proteomes" id="UP000034279"/>
    </source>
</evidence>
<evidence type="ECO:0000313" key="60">
    <source>
        <dbReference type="Proteomes" id="UP000034921"/>
    </source>
</evidence>
<evidence type="ECO:0000313" key="40">
    <source>
        <dbReference type="Proteomes" id="UP000034074"/>
    </source>
</evidence>
<dbReference type="EMBL" id="JJPQ01000003">
    <property type="protein sequence ID" value="KKG86758.1"/>
    <property type="molecule type" value="Genomic_DNA"/>
</dbReference>
<evidence type="ECO:0000313" key="21">
    <source>
        <dbReference type="EMBL" id="KKH07608.1"/>
    </source>
</evidence>
<dbReference type="EMBL" id="JJQK01000053">
    <property type="protein sequence ID" value="KKH54471.1"/>
    <property type="molecule type" value="Genomic_DNA"/>
</dbReference>
<evidence type="ECO:0000313" key="3">
    <source>
        <dbReference type="EMBL" id="KKG34153.1"/>
    </source>
</evidence>
<evidence type="ECO:0000313" key="43">
    <source>
        <dbReference type="Proteomes" id="UP000034195"/>
    </source>
</evidence>
<dbReference type="EMBL" id="JJPV01000023">
    <property type="protein sequence ID" value="KKH02853.1"/>
    <property type="molecule type" value="Genomic_DNA"/>
</dbReference>
<evidence type="ECO:0000313" key="28">
    <source>
        <dbReference type="EMBL" id="KKH32124.1"/>
    </source>
</evidence>
<name>A0A0F8GHP2_METMZ</name>
<evidence type="ECO:0000313" key="15">
    <source>
        <dbReference type="EMBL" id="KKG86193.1"/>
    </source>
</evidence>
<evidence type="ECO:0000313" key="14">
    <source>
        <dbReference type="EMBL" id="KKG79387.1"/>
    </source>
</evidence>
<evidence type="ECO:0000313" key="2">
    <source>
        <dbReference type="EMBL" id="KKG10643.1"/>
    </source>
</evidence>
<dbReference type="EMBL" id="JJPY01000057">
    <property type="protein sequence ID" value="KKH09197.1"/>
    <property type="molecule type" value="Genomic_DNA"/>
</dbReference>
<dbReference type="Proteomes" id="UP000034195">
    <property type="component" value="Unassembled WGS sequence"/>
</dbReference>
<accession>A0A0F8GHP2</accession>
<dbReference type="EMBL" id="JJPK01000038">
    <property type="protein sequence ID" value="KKG63384.1"/>
    <property type="molecule type" value="Genomic_DNA"/>
</dbReference>
<evidence type="ECO:0000313" key="25">
    <source>
        <dbReference type="EMBL" id="KKH18700.1"/>
    </source>
</evidence>
<dbReference type="PATRIC" id="fig|2209.39.peg.558"/>
<evidence type="ECO:0000313" key="8">
    <source>
        <dbReference type="EMBL" id="KKG54522.1"/>
    </source>
</evidence>
<evidence type="ECO:0000313" key="16">
    <source>
        <dbReference type="EMBL" id="KKG86758.1"/>
    </source>
</evidence>
<dbReference type="Proteomes" id="UP000034387">
    <property type="component" value="Unassembled WGS sequence"/>
</dbReference>
<evidence type="ECO:0000313" key="5">
    <source>
        <dbReference type="EMBL" id="KKG42500.1"/>
    </source>
</evidence>
<evidence type="ECO:0000313" key="35">
    <source>
        <dbReference type="Proteomes" id="UP000033889"/>
    </source>
</evidence>
<evidence type="ECO:0000313" key="11">
    <source>
        <dbReference type="EMBL" id="KKG63384.1"/>
    </source>
</evidence>
<dbReference type="Proteomes" id="UP000033889">
    <property type="component" value="Unassembled WGS sequence"/>
</dbReference>
<evidence type="ECO:0000313" key="13">
    <source>
        <dbReference type="EMBL" id="KKG72245.1"/>
    </source>
</evidence>
<dbReference type="EMBL" id="JJQB01000120">
    <property type="protein sequence ID" value="KKH16895.1"/>
    <property type="molecule type" value="Genomic_DNA"/>
</dbReference>
<dbReference type="EMBL" id="JJPE01000182">
    <property type="protein sequence ID" value="KKG38688.1"/>
    <property type="molecule type" value="Genomic_DNA"/>
</dbReference>
<dbReference type="EMBL" id="JJQA01000036">
    <property type="protein sequence ID" value="KKH18700.1"/>
    <property type="molecule type" value="Genomic_DNA"/>
</dbReference>
<dbReference type="EMBL" id="JJPH01000096">
    <property type="protein sequence ID" value="KKG50872.1"/>
    <property type="molecule type" value="Genomic_DNA"/>
</dbReference>
<evidence type="ECO:0000313" key="61">
    <source>
        <dbReference type="Proteomes" id="UP000034944"/>
    </source>
</evidence>
<dbReference type="AlphaFoldDB" id="A0A0F8GHP2"/>
<dbReference type="Proteomes" id="UP000034944">
    <property type="component" value="Unassembled WGS sequence"/>
</dbReference>
<evidence type="ECO:0000313" key="41">
    <source>
        <dbReference type="Proteomes" id="UP000034151"/>
    </source>
</evidence>
<evidence type="ECO:0000313" key="49">
    <source>
        <dbReference type="Proteomes" id="UP000034387"/>
    </source>
</evidence>
<evidence type="ECO:0000313" key="45">
    <source>
        <dbReference type="Proteomes" id="UP000034253"/>
    </source>
</evidence>
<dbReference type="Proteomes" id="UP000034566">
    <property type="component" value="Unassembled WGS sequence"/>
</dbReference>
<dbReference type="Proteomes" id="UP000034820">
    <property type="component" value="Unassembled WGS sequence"/>
</dbReference>
<dbReference type="Proteomes" id="UP000033933">
    <property type="component" value="Unassembled WGS sequence"/>
</dbReference>
<evidence type="ECO:0000313" key="6">
    <source>
        <dbReference type="EMBL" id="KKG42749.1"/>
    </source>
</evidence>
<dbReference type="Proteomes" id="UP000033835">
    <property type="component" value="Unassembled WGS sequence"/>
</dbReference>
<evidence type="ECO:0000313" key="53">
    <source>
        <dbReference type="Proteomes" id="UP000034468"/>
    </source>
</evidence>
<dbReference type="EMBL" id="JJPZ01000098">
    <property type="protein sequence ID" value="KKH09899.1"/>
    <property type="molecule type" value="Genomic_DNA"/>
</dbReference>
<evidence type="ECO:0000313" key="10">
    <source>
        <dbReference type="EMBL" id="KKG57610.1"/>
    </source>
</evidence>
<evidence type="ECO:0000313" key="57">
    <source>
        <dbReference type="Proteomes" id="UP000034672"/>
    </source>
</evidence>
<evidence type="ECO:0000313" key="37">
    <source>
        <dbReference type="Proteomes" id="UP000033987"/>
    </source>
</evidence>
<dbReference type="EMBL" id="JJPB01000029">
    <property type="protein sequence ID" value="KKG34153.1"/>
    <property type="molecule type" value="Genomic_DNA"/>
</dbReference>
<evidence type="ECO:0000313" key="59">
    <source>
        <dbReference type="Proteomes" id="UP000034820"/>
    </source>
</evidence>
<evidence type="ECO:0000313" key="50">
    <source>
        <dbReference type="Proteomes" id="UP000034409"/>
    </source>
</evidence>
<dbReference type="Proteomes" id="UP000034253">
    <property type="component" value="Unassembled WGS sequence"/>
</dbReference>
<evidence type="ECO:0000313" key="44">
    <source>
        <dbReference type="Proteomes" id="UP000034243"/>
    </source>
</evidence>
<evidence type="ECO:0000313" key="32">
    <source>
        <dbReference type="EMBL" id="KKH64432.1"/>
    </source>
</evidence>
<evidence type="ECO:0000256" key="1">
    <source>
        <dbReference type="SAM" id="MobiDB-lite"/>
    </source>
</evidence>
<dbReference type="EMBL" id="JJPG01000040">
    <property type="protein sequence ID" value="KKG54522.1"/>
    <property type="molecule type" value="Genomic_DNA"/>
</dbReference>
<evidence type="ECO:0000313" key="17">
    <source>
        <dbReference type="EMBL" id="KKG90727.1"/>
    </source>
</evidence>
<evidence type="ECO:0000313" key="4">
    <source>
        <dbReference type="EMBL" id="KKG38688.1"/>
    </source>
</evidence>
<evidence type="ECO:0000313" key="24">
    <source>
        <dbReference type="EMBL" id="KKH16895.1"/>
    </source>
</evidence>
<evidence type="ECO:0000313" key="22">
    <source>
        <dbReference type="EMBL" id="KKH09197.1"/>
    </source>
</evidence>
<dbReference type="EMBL" id="JJQI01000004">
    <property type="protein sequence ID" value="KKH43089.1"/>
    <property type="molecule type" value="Genomic_DNA"/>
</dbReference>
<dbReference type="Proteomes" id="UP000034259">
    <property type="component" value="Unassembled WGS sequence"/>
</dbReference>
<evidence type="ECO:0000313" key="18">
    <source>
        <dbReference type="EMBL" id="KKG99391.1"/>
    </source>
</evidence>
<dbReference type="Proteomes" id="UP000034672">
    <property type="component" value="Unassembled WGS sequence"/>
</dbReference>
<dbReference type="EMBL" id="JJPX01000133">
    <property type="protein sequence ID" value="KKH07608.1"/>
    <property type="molecule type" value="Genomic_DNA"/>
</dbReference>
<evidence type="ECO:0000313" key="33">
    <source>
        <dbReference type="Proteomes" id="UP000033835"/>
    </source>
</evidence>
<evidence type="ECO:0000313" key="29">
    <source>
        <dbReference type="EMBL" id="KKH43089.1"/>
    </source>
</evidence>
<evidence type="ECO:0000313" key="52">
    <source>
        <dbReference type="Proteomes" id="UP000034450"/>
    </source>
</evidence>
<dbReference type="EMBL" id="JJQN01000098">
    <property type="protein sequence ID" value="KKH59352.1"/>
    <property type="molecule type" value="Genomic_DNA"/>
</dbReference>
<dbReference type="Proteomes" id="UP000033878">
    <property type="component" value="Unassembled WGS sequence"/>
</dbReference>
<feature type="region of interest" description="Disordered" evidence="1">
    <location>
        <begin position="1"/>
        <end position="23"/>
    </location>
</feature>
<dbReference type="EMBL" id="JJPF01000077">
    <property type="protein sequence ID" value="KKG42749.1"/>
    <property type="molecule type" value="Genomic_DNA"/>
</dbReference>
<evidence type="ECO:0000313" key="23">
    <source>
        <dbReference type="EMBL" id="KKH09899.1"/>
    </source>
</evidence>
<evidence type="ECO:0000313" key="27">
    <source>
        <dbReference type="EMBL" id="KKH29358.1"/>
    </source>
</evidence>
<evidence type="ECO:0000313" key="46">
    <source>
        <dbReference type="Proteomes" id="UP000034259"/>
    </source>
</evidence>
<dbReference type="Proteomes" id="UP000034064">
    <property type="component" value="Unassembled WGS sequence"/>
</dbReference>
<dbReference type="EMBL" id="JJPI01000019">
    <property type="protein sequence ID" value="KKG57610.1"/>
    <property type="molecule type" value="Genomic_DNA"/>
</dbReference>
<dbReference type="Proteomes" id="UP000034577">
    <property type="component" value="Unassembled WGS sequence"/>
</dbReference>
<evidence type="ECO:0000313" key="20">
    <source>
        <dbReference type="EMBL" id="KKH02853.1"/>
    </source>
</evidence>
<dbReference type="Proteomes" id="UP000034468">
    <property type="component" value="Unassembled WGS sequence"/>
</dbReference>
<dbReference type="EMBL" id="JJQC01000092">
    <property type="protein sequence ID" value="KKH20845.1"/>
    <property type="molecule type" value="Genomic_DNA"/>
</dbReference>
<dbReference type="Proteomes" id="UP000034338">
    <property type="component" value="Unassembled WGS sequence"/>
</dbReference>
<dbReference type="Proteomes" id="UP000034188">
    <property type="component" value="Unassembled WGS sequence"/>
</dbReference>
<protein>
    <submittedName>
        <fullName evidence="4">Uncharacterized protein</fullName>
    </submittedName>
</protein>
<evidence type="ECO:0000313" key="26">
    <source>
        <dbReference type="EMBL" id="KKH20845.1"/>
    </source>
</evidence>
<evidence type="ECO:0000313" key="19">
    <source>
        <dbReference type="EMBL" id="KKH00384.1"/>
    </source>
</evidence>
<evidence type="ECO:0000313" key="36">
    <source>
        <dbReference type="Proteomes" id="UP000033933"/>
    </source>
</evidence>
<evidence type="ECO:0000313" key="62">
    <source>
        <dbReference type="Proteomes" id="UP000034950"/>
    </source>
</evidence>
<dbReference type="EMBL" id="JJPS01000095">
    <property type="protein sequence ID" value="KKG90727.1"/>
    <property type="molecule type" value="Genomic_DNA"/>
</dbReference>
<evidence type="ECO:0000313" key="38">
    <source>
        <dbReference type="Proteomes" id="UP000034047"/>
    </source>
</evidence>
<dbReference type="EMBL" id="JJPM01000047">
    <property type="protein sequence ID" value="KKG79387.1"/>
    <property type="molecule type" value="Genomic_DNA"/>
</dbReference>
<comment type="caution">
    <text evidence="4">The sequence shown here is derived from an EMBL/GenBank/DDBJ whole genome shotgun (WGS) entry which is preliminary data.</text>
</comment>
<dbReference type="Proteomes" id="UP000034450">
    <property type="component" value="Unassembled WGS sequence"/>
</dbReference>
<proteinExistence type="predicted"/>
<dbReference type="EMBL" id="JJQE01000020">
    <property type="protein sequence ID" value="KKH32124.1"/>
    <property type="molecule type" value="Genomic_DNA"/>
</dbReference>
<evidence type="ECO:0000313" key="7">
    <source>
        <dbReference type="EMBL" id="KKG50872.1"/>
    </source>
</evidence>
<evidence type="ECO:0000313" key="54">
    <source>
        <dbReference type="Proteomes" id="UP000034566"/>
    </source>
</evidence>
<evidence type="ECO:0000313" key="31">
    <source>
        <dbReference type="EMBL" id="KKH59352.1"/>
    </source>
</evidence>
<dbReference type="Proteomes" id="UP000034921">
    <property type="component" value="Unassembled WGS sequence"/>
</dbReference>